<reference evidence="2 3" key="1">
    <citation type="journal article" date="2014" name="Int. J. Syst. Evol. Microbiol.">
        <title>Complete genome sequence of Corynebacterium casei LMG S-19264T (=DSM 44701T), isolated from a smear-ripened cheese.</title>
        <authorList>
            <consortium name="US DOE Joint Genome Institute (JGI-PGF)"/>
            <person name="Walter F."/>
            <person name="Albersmeier A."/>
            <person name="Kalinowski J."/>
            <person name="Ruckert C."/>
        </authorList>
    </citation>
    <scope>NUCLEOTIDE SEQUENCE [LARGE SCALE GENOMIC DNA]</scope>
    <source>
        <strain evidence="2 3">KCTC 23968</strain>
    </source>
</reference>
<dbReference type="EMBL" id="BMYV01000002">
    <property type="protein sequence ID" value="GGX71615.1"/>
    <property type="molecule type" value="Genomic_DNA"/>
</dbReference>
<dbReference type="Proteomes" id="UP000600865">
    <property type="component" value="Unassembled WGS sequence"/>
</dbReference>
<dbReference type="AlphaFoldDB" id="A0A918KRB2"/>
<evidence type="ECO:0000256" key="1">
    <source>
        <dbReference type="SAM" id="SignalP"/>
    </source>
</evidence>
<protein>
    <submittedName>
        <fullName evidence="2">Uncharacterized protein</fullName>
    </submittedName>
</protein>
<dbReference type="RefSeq" id="WP_189585766.1">
    <property type="nucleotide sequence ID" value="NZ_BMYV01000002.1"/>
</dbReference>
<proteinExistence type="predicted"/>
<organism evidence="2 3">
    <name type="scientific">Litorimonas cladophorae</name>
    <dbReference type="NCBI Taxonomy" id="1220491"/>
    <lineage>
        <taxon>Bacteria</taxon>
        <taxon>Pseudomonadati</taxon>
        <taxon>Pseudomonadota</taxon>
        <taxon>Alphaproteobacteria</taxon>
        <taxon>Maricaulales</taxon>
        <taxon>Robiginitomaculaceae</taxon>
    </lineage>
</organism>
<sequence>MMKLSRILKSALFIVAIGLNAPACVPQAEGNTLESTHCDDANSLMWGLHWAKDLDPGVDLNKHKLSLLACDPKDPALKLVLLSAIATISMQHSEDGKRIQQGARYRDKITSQFVFEDLIRKRILKDAKQLQNEFDFETGDIAPETVALMEWHICNDYSDKRGLARCGTDFEPYRKRAELKFPKVRRSFFKGGITHIIGEPDQPGPPIP</sequence>
<evidence type="ECO:0000313" key="2">
    <source>
        <dbReference type="EMBL" id="GGX71615.1"/>
    </source>
</evidence>
<name>A0A918KRB2_9PROT</name>
<evidence type="ECO:0000313" key="3">
    <source>
        <dbReference type="Proteomes" id="UP000600865"/>
    </source>
</evidence>
<gene>
    <name evidence="2" type="ORF">GCM10011309_22280</name>
</gene>
<accession>A0A918KRB2</accession>
<feature type="chain" id="PRO_5037340739" evidence="1">
    <location>
        <begin position="24"/>
        <end position="208"/>
    </location>
</feature>
<keyword evidence="1" id="KW-0732">Signal</keyword>
<keyword evidence="3" id="KW-1185">Reference proteome</keyword>
<comment type="caution">
    <text evidence="2">The sequence shown here is derived from an EMBL/GenBank/DDBJ whole genome shotgun (WGS) entry which is preliminary data.</text>
</comment>
<feature type="signal peptide" evidence="1">
    <location>
        <begin position="1"/>
        <end position="23"/>
    </location>
</feature>